<evidence type="ECO:0000256" key="3">
    <source>
        <dbReference type="ARBA" id="ARBA00022679"/>
    </source>
</evidence>
<name>A0ABV1AKG6_9FIRM</name>
<keyword evidence="14" id="KW-1185">Reference proteome</keyword>
<dbReference type="HAMAP" id="MF_01815">
    <property type="entry name" value="FabH"/>
    <property type="match status" value="1"/>
</dbReference>
<dbReference type="RefSeq" id="WP_303223296.1">
    <property type="nucleotide sequence ID" value="NZ_JBBMEI010000010.1"/>
</dbReference>
<evidence type="ECO:0000256" key="4">
    <source>
        <dbReference type="ARBA" id="ARBA00022832"/>
    </source>
</evidence>
<keyword evidence="6 9" id="KW-0275">Fatty acid biosynthesis</keyword>
<evidence type="ECO:0000256" key="8">
    <source>
        <dbReference type="ARBA" id="ARBA00023315"/>
    </source>
</evidence>
<comment type="function">
    <text evidence="9">Catalyzes the condensation reaction of fatty acid synthesis by the addition to an acyl acceptor of two carbons from malonyl-ACP. Catalyzes the first condensation reaction which initiates fatty acid synthesis and may therefore play a role in governing the total rate of fatty acid production. Possesses both acetoacetyl-ACP synthase and acetyl transacylase activities. Its substrate specificity determines the biosynthesis of branched-chain and/or straight-chain of fatty acids.</text>
</comment>
<dbReference type="Pfam" id="PF08545">
    <property type="entry name" value="ACP_syn_III"/>
    <property type="match status" value="1"/>
</dbReference>
<dbReference type="Pfam" id="PF08541">
    <property type="entry name" value="ACP_syn_III_C"/>
    <property type="match status" value="1"/>
</dbReference>
<keyword evidence="8 9" id="KW-0012">Acyltransferase</keyword>
<evidence type="ECO:0000256" key="7">
    <source>
        <dbReference type="ARBA" id="ARBA00023268"/>
    </source>
</evidence>
<evidence type="ECO:0000256" key="10">
    <source>
        <dbReference type="SAM" id="MobiDB-lite"/>
    </source>
</evidence>
<keyword evidence="4 9" id="KW-0276">Fatty acid metabolism</keyword>
<evidence type="ECO:0000259" key="11">
    <source>
        <dbReference type="Pfam" id="PF08541"/>
    </source>
</evidence>
<dbReference type="SUPFAM" id="SSF53901">
    <property type="entry name" value="Thiolase-like"/>
    <property type="match status" value="1"/>
</dbReference>
<evidence type="ECO:0000256" key="9">
    <source>
        <dbReference type="HAMAP-Rule" id="MF_01815"/>
    </source>
</evidence>
<comment type="subcellular location">
    <subcellularLocation>
        <location evidence="9">Cytoplasm</location>
    </subcellularLocation>
</comment>
<dbReference type="PANTHER" id="PTHR43091:SF1">
    <property type="entry name" value="BETA-KETOACYL-[ACYL-CARRIER-PROTEIN] SYNTHASE III, CHLOROPLASTIC"/>
    <property type="match status" value="1"/>
</dbReference>
<keyword evidence="7 9" id="KW-0511">Multifunctional enzyme</keyword>
<dbReference type="NCBIfam" id="TIGR00747">
    <property type="entry name" value="fabH"/>
    <property type="match status" value="1"/>
</dbReference>
<keyword evidence="9" id="KW-0963">Cytoplasm</keyword>
<comment type="caution">
    <text evidence="13">The sequence shown here is derived from an EMBL/GenBank/DDBJ whole genome shotgun (WGS) entry which is preliminary data.</text>
</comment>
<feature type="region of interest" description="Disordered" evidence="10">
    <location>
        <begin position="180"/>
        <end position="199"/>
    </location>
</feature>
<gene>
    <name evidence="9" type="primary">fabH</name>
    <name evidence="13" type="ORF">WMO75_04975</name>
</gene>
<proteinExistence type="inferred from homology"/>
<keyword evidence="5 9" id="KW-0443">Lipid metabolism</keyword>
<comment type="subunit">
    <text evidence="9">Homodimer.</text>
</comment>
<comment type="similarity">
    <text evidence="1 9">Belongs to the thiolase-like superfamily. FabH family.</text>
</comment>
<dbReference type="EMBL" id="JBBMEI010000010">
    <property type="protein sequence ID" value="MEQ2357702.1"/>
    <property type="molecule type" value="Genomic_DNA"/>
</dbReference>
<feature type="active site" evidence="9">
    <location>
        <position position="286"/>
    </location>
</feature>
<comment type="catalytic activity">
    <reaction evidence="9">
        <text>malonyl-[ACP] + acetyl-CoA + H(+) = 3-oxobutanoyl-[ACP] + CO2 + CoA</text>
        <dbReference type="Rhea" id="RHEA:12080"/>
        <dbReference type="Rhea" id="RHEA-COMP:9623"/>
        <dbReference type="Rhea" id="RHEA-COMP:9625"/>
        <dbReference type="ChEBI" id="CHEBI:15378"/>
        <dbReference type="ChEBI" id="CHEBI:16526"/>
        <dbReference type="ChEBI" id="CHEBI:57287"/>
        <dbReference type="ChEBI" id="CHEBI:57288"/>
        <dbReference type="ChEBI" id="CHEBI:78449"/>
        <dbReference type="ChEBI" id="CHEBI:78450"/>
        <dbReference type="EC" id="2.3.1.180"/>
    </reaction>
</comment>
<dbReference type="InterPro" id="IPR013751">
    <property type="entry name" value="ACP_syn_III_N"/>
</dbReference>
<feature type="domain" description="Beta-ketoacyl-[acyl-carrier-protein] synthase III C-terminal" evidence="11">
    <location>
        <begin position="240"/>
        <end position="329"/>
    </location>
</feature>
<accession>A0ABV1AKG6</accession>
<sequence>MNKEQTITGVIRGTGACVPERVLDNNEIAGFVDTSDKWIRERTGVERRRIVEKETTVSMAAEAGRQALEEAGVSPEEVDMILVATGSADRVFPCTACQVQEILGAVRAVGFDLNAACSGFLFAYNTAQAYISSGICRTILVIGSESLSRLVDWTDRGTCILFGDGAGAVLLKAAEGKSYRPAAHSDGKGGSALTGPGAAGRIRSIDRDCKEAKTEYITMNGKDVFQFAVRNVPQVIQEVLKENELSIEDIDWFVLHQANARIVDAVARRLRLDIGKFPMNLQDYGNTSSASIPILLNELNRKGILRKGQKLVLAGFGAGLSWGASVLEWGIDSHTK</sequence>
<dbReference type="Proteomes" id="UP001446032">
    <property type="component" value="Unassembled WGS sequence"/>
</dbReference>
<comment type="domain">
    <text evidence="9">The last Arg residue of the ACP-binding site is essential for the weak association between ACP/AcpP and FabH.</text>
</comment>
<dbReference type="GO" id="GO:0033818">
    <property type="term" value="F:beta-ketoacyl-acyl-carrier-protein synthase III activity"/>
    <property type="evidence" value="ECO:0007669"/>
    <property type="project" value="UniProtKB-EC"/>
</dbReference>
<dbReference type="Gene3D" id="3.40.47.10">
    <property type="match status" value="1"/>
</dbReference>
<reference evidence="13 14" key="1">
    <citation type="submission" date="2024-03" db="EMBL/GenBank/DDBJ databases">
        <title>Human intestinal bacterial collection.</title>
        <authorList>
            <person name="Pauvert C."/>
            <person name="Hitch T.C.A."/>
            <person name="Clavel T."/>
        </authorList>
    </citation>
    <scope>NUCLEOTIDE SEQUENCE [LARGE SCALE GENOMIC DNA]</scope>
    <source>
        <strain evidence="13 14">CLA-AA-H95</strain>
    </source>
</reference>
<protein>
    <recommendedName>
        <fullName evidence="9">Beta-ketoacyl-[acyl-carrier-protein] synthase III</fullName>
        <shortName evidence="9">Beta-ketoacyl-ACP synthase III</shortName>
        <shortName evidence="9">KAS III</shortName>
        <ecNumber evidence="9">2.3.1.180</ecNumber>
    </recommendedName>
    <alternativeName>
        <fullName evidence="9">3-oxoacyl-[acyl-carrier-protein] synthase 3</fullName>
    </alternativeName>
    <alternativeName>
        <fullName evidence="9">3-oxoacyl-[acyl-carrier-protein] synthase III</fullName>
    </alternativeName>
</protein>
<comment type="pathway">
    <text evidence="9">Lipid metabolism; fatty acid biosynthesis.</text>
</comment>
<evidence type="ECO:0000313" key="13">
    <source>
        <dbReference type="EMBL" id="MEQ2357702.1"/>
    </source>
</evidence>
<keyword evidence="2 9" id="KW-0444">Lipid biosynthesis</keyword>
<dbReference type="InterPro" id="IPR013747">
    <property type="entry name" value="ACP_syn_III_C"/>
</dbReference>
<dbReference type="InterPro" id="IPR016039">
    <property type="entry name" value="Thiolase-like"/>
</dbReference>
<feature type="region of interest" description="ACP-binding" evidence="9">
    <location>
        <begin position="257"/>
        <end position="261"/>
    </location>
</feature>
<evidence type="ECO:0000256" key="1">
    <source>
        <dbReference type="ARBA" id="ARBA00008642"/>
    </source>
</evidence>
<keyword evidence="3 9" id="KW-0808">Transferase</keyword>
<dbReference type="CDD" id="cd00830">
    <property type="entry name" value="KAS_III"/>
    <property type="match status" value="1"/>
</dbReference>
<organism evidence="13 14">
    <name type="scientific">Blautia intestinihominis</name>
    <dbReference type="NCBI Taxonomy" id="3133152"/>
    <lineage>
        <taxon>Bacteria</taxon>
        <taxon>Bacillati</taxon>
        <taxon>Bacillota</taxon>
        <taxon>Clostridia</taxon>
        <taxon>Lachnospirales</taxon>
        <taxon>Lachnospiraceae</taxon>
        <taxon>Blautia</taxon>
    </lineage>
</organism>
<feature type="domain" description="Beta-ketoacyl-[acyl-carrier-protein] synthase III N-terminal" evidence="12">
    <location>
        <begin position="111"/>
        <end position="178"/>
    </location>
</feature>
<evidence type="ECO:0000259" key="12">
    <source>
        <dbReference type="Pfam" id="PF08545"/>
    </source>
</evidence>
<dbReference type="EC" id="2.3.1.180" evidence="9"/>
<dbReference type="InterPro" id="IPR004655">
    <property type="entry name" value="FabH"/>
</dbReference>
<evidence type="ECO:0000256" key="5">
    <source>
        <dbReference type="ARBA" id="ARBA00023098"/>
    </source>
</evidence>
<evidence type="ECO:0000256" key="6">
    <source>
        <dbReference type="ARBA" id="ARBA00023160"/>
    </source>
</evidence>
<feature type="active site" evidence="9">
    <location>
        <position position="117"/>
    </location>
</feature>
<feature type="active site" evidence="9">
    <location>
        <position position="256"/>
    </location>
</feature>
<dbReference type="NCBIfam" id="NF006829">
    <property type="entry name" value="PRK09352.1"/>
    <property type="match status" value="1"/>
</dbReference>
<evidence type="ECO:0000256" key="2">
    <source>
        <dbReference type="ARBA" id="ARBA00022516"/>
    </source>
</evidence>
<evidence type="ECO:0000313" key="14">
    <source>
        <dbReference type="Proteomes" id="UP001446032"/>
    </source>
</evidence>
<dbReference type="PANTHER" id="PTHR43091">
    <property type="entry name" value="3-OXOACYL-[ACYL-CARRIER-PROTEIN] SYNTHASE"/>
    <property type="match status" value="1"/>
</dbReference>